<feature type="transmembrane region" description="Helical" evidence="1">
    <location>
        <begin position="142"/>
        <end position="161"/>
    </location>
</feature>
<dbReference type="InterPro" id="IPR002656">
    <property type="entry name" value="Acyl_transf_3_dom"/>
</dbReference>
<feature type="transmembrane region" description="Helical" evidence="1">
    <location>
        <begin position="9"/>
        <end position="27"/>
    </location>
</feature>
<keyword evidence="3" id="KW-0808">Transferase</keyword>
<feature type="transmembrane region" description="Helical" evidence="1">
    <location>
        <begin position="239"/>
        <end position="260"/>
    </location>
</feature>
<dbReference type="InterPro" id="IPR052734">
    <property type="entry name" value="Nod_factor_acetyltransferase"/>
</dbReference>
<name>A0ABT4PI89_9BACT</name>
<dbReference type="PANTHER" id="PTHR37312:SF1">
    <property type="entry name" value="MEMBRANE-BOUND ACYLTRANSFERASE YKRP-RELATED"/>
    <property type="match status" value="1"/>
</dbReference>
<feature type="domain" description="Acyltransferase 3" evidence="2">
    <location>
        <begin position="6"/>
        <end position="294"/>
    </location>
</feature>
<feature type="transmembrane region" description="Helical" evidence="1">
    <location>
        <begin position="39"/>
        <end position="56"/>
    </location>
</feature>
<evidence type="ECO:0000256" key="1">
    <source>
        <dbReference type="SAM" id="Phobius"/>
    </source>
</evidence>
<gene>
    <name evidence="3" type="ORF">O6P32_08475</name>
</gene>
<comment type="caution">
    <text evidence="3">The sequence shown here is derived from an EMBL/GenBank/DDBJ whole genome shotgun (WGS) entry which is preliminary data.</text>
</comment>
<evidence type="ECO:0000313" key="3">
    <source>
        <dbReference type="EMBL" id="MCZ8372738.1"/>
    </source>
</evidence>
<organism evidence="3 4">
    <name type="scientific">Phocaeicola acetigenes</name>
    <dbReference type="NCBI Taxonomy" id="3016083"/>
    <lineage>
        <taxon>Bacteria</taxon>
        <taxon>Pseudomonadati</taxon>
        <taxon>Bacteroidota</taxon>
        <taxon>Bacteroidia</taxon>
        <taxon>Bacteroidales</taxon>
        <taxon>Bacteroidaceae</taxon>
        <taxon>Phocaeicola</taxon>
    </lineage>
</organism>
<dbReference type="EMBL" id="JAPZVM010000006">
    <property type="protein sequence ID" value="MCZ8372738.1"/>
    <property type="molecule type" value="Genomic_DNA"/>
</dbReference>
<accession>A0ABT4PI89</accession>
<keyword evidence="3" id="KW-0012">Acyltransferase</keyword>
<feature type="transmembrane region" description="Helical" evidence="1">
    <location>
        <begin position="272"/>
        <end position="295"/>
    </location>
</feature>
<keyword evidence="1" id="KW-0472">Membrane</keyword>
<protein>
    <submittedName>
        <fullName evidence="3">Acyltransferase</fullName>
    </submittedName>
</protein>
<keyword evidence="1" id="KW-1133">Transmembrane helix</keyword>
<dbReference type="GO" id="GO:0016746">
    <property type="term" value="F:acyltransferase activity"/>
    <property type="evidence" value="ECO:0007669"/>
    <property type="project" value="UniProtKB-KW"/>
</dbReference>
<dbReference type="PANTHER" id="PTHR37312">
    <property type="entry name" value="MEMBRANE-BOUND ACYLTRANSFERASE YKRP-RELATED"/>
    <property type="match status" value="1"/>
</dbReference>
<proteinExistence type="predicted"/>
<sequence length="313" mass="36238">MKKRIEELDFLKCVFIILMIVFHLVYIGDKYPYAKQLVYTFHMPAFLLISGYLVSISKKPLVFFRTMGWIFVPYAVMESGYMVMSSILPVRDGVDELSLTVWADKLFLHPLGPYWYLHTLMLCSTTYYLLDRVGRRWLKNTLSFSIVLALCLAVESTVLHISSLPHVLYFWGGIMLRRCNLSFTAFFKTSWWGILPFIWLSANEQNLNCFTWGGMAMVYLAISMGLTVYPFLSGKLRDACLYIGRNTFVILVFSPIFTVITKSFVSFFNFDTSGMCFLIVSVGFVLAGSFLIAWCMDRCKVSRFFWGKERMLQ</sequence>
<feature type="transmembrane region" description="Helical" evidence="1">
    <location>
        <begin position="68"/>
        <end position="91"/>
    </location>
</feature>
<evidence type="ECO:0000313" key="4">
    <source>
        <dbReference type="Proteomes" id="UP001141933"/>
    </source>
</evidence>
<keyword evidence="1" id="KW-0812">Transmembrane</keyword>
<keyword evidence="4" id="KW-1185">Reference proteome</keyword>
<evidence type="ECO:0000259" key="2">
    <source>
        <dbReference type="Pfam" id="PF01757"/>
    </source>
</evidence>
<feature type="transmembrane region" description="Helical" evidence="1">
    <location>
        <begin position="111"/>
        <end position="130"/>
    </location>
</feature>
<dbReference type="Proteomes" id="UP001141933">
    <property type="component" value="Unassembled WGS sequence"/>
</dbReference>
<feature type="transmembrane region" description="Helical" evidence="1">
    <location>
        <begin position="210"/>
        <end position="232"/>
    </location>
</feature>
<reference evidence="3" key="1">
    <citation type="submission" date="2022-12" db="EMBL/GenBank/DDBJ databases">
        <title>Phocaeicola acetigenes sp. nov., isolated feces from a healthy human.</title>
        <authorList>
            <person name="Do H."/>
            <person name="Ha Y.B."/>
            <person name="Kim J.-S."/>
            <person name="Suh M.K."/>
            <person name="Kim H.S."/>
            <person name="Lee J.-S."/>
        </authorList>
    </citation>
    <scope>NUCLEOTIDE SEQUENCE</scope>
    <source>
        <strain evidence="3">KGMB11183</strain>
    </source>
</reference>
<dbReference type="RefSeq" id="WP_269877932.1">
    <property type="nucleotide sequence ID" value="NZ_JAPZVM010000006.1"/>
</dbReference>
<dbReference type="Pfam" id="PF01757">
    <property type="entry name" value="Acyl_transf_3"/>
    <property type="match status" value="1"/>
</dbReference>